<dbReference type="PANTHER" id="PTHR22550">
    <property type="entry name" value="SPORE GERMINATION PROTEIN"/>
    <property type="match status" value="1"/>
</dbReference>
<feature type="transmembrane region" description="Helical" evidence="4">
    <location>
        <begin position="395"/>
        <end position="415"/>
    </location>
</feature>
<dbReference type="Pfam" id="PF03323">
    <property type="entry name" value="GerA"/>
    <property type="match status" value="1"/>
</dbReference>
<keyword evidence="2 4" id="KW-0472">Membrane</keyword>
<evidence type="ECO:0000256" key="2">
    <source>
        <dbReference type="ARBA" id="ARBA00023136"/>
    </source>
</evidence>
<keyword evidence="6" id="KW-1185">Reference proteome</keyword>
<dbReference type="PIRSF" id="PIRSF005690">
    <property type="entry name" value="GerBA"/>
    <property type="match status" value="1"/>
</dbReference>
<feature type="compositionally biased region" description="Basic and acidic residues" evidence="3">
    <location>
        <begin position="1"/>
        <end position="11"/>
    </location>
</feature>
<proteinExistence type="inferred from homology"/>
<keyword evidence="4" id="KW-0812">Transmembrane</keyword>
<dbReference type="InterPro" id="IPR004995">
    <property type="entry name" value="Spore_Ger"/>
</dbReference>
<protein>
    <submittedName>
        <fullName evidence="5">Spore germination protein</fullName>
    </submittedName>
</protein>
<accession>A0ABQ1YGJ1</accession>
<dbReference type="RefSeq" id="WP_188538795.1">
    <property type="nucleotide sequence ID" value="NZ_BMFT01000001.1"/>
</dbReference>
<evidence type="ECO:0000256" key="4">
    <source>
        <dbReference type="SAM" id="Phobius"/>
    </source>
</evidence>
<reference evidence="6" key="1">
    <citation type="journal article" date="2019" name="Int. J. Syst. Evol. Microbiol.">
        <title>The Global Catalogue of Microorganisms (GCM) 10K type strain sequencing project: providing services to taxonomists for standard genome sequencing and annotation.</title>
        <authorList>
            <consortium name="The Broad Institute Genomics Platform"/>
            <consortium name="The Broad Institute Genome Sequencing Center for Infectious Disease"/>
            <person name="Wu L."/>
            <person name="Ma J."/>
        </authorList>
    </citation>
    <scope>NUCLEOTIDE SEQUENCE [LARGE SCALE GENOMIC DNA]</scope>
    <source>
        <strain evidence="6">CGMCC 1.12769</strain>
    </source>
</reference>
<evidence type="ECO:0000256" key="3">
    <source>
        <dbReference type="SAM" id="MobiDB-lite"/>
    </source>
</evidence>
<name>A0ABQ1YGJ1_9BACL</name>
<dbReference type="EMBL" id="BMFT01000001">
    <property type="protein sequence ID" value="GGH23729.1"/>
    <property type="molecule type" value="Genomic_DNA"/>
</dbReference>
<dbReference type="InterPro" id="IPR050768">
    <property type="entry name" value="UPF0353/GerABKA_families"/>
</dbReference>
<feature type="compositionally biased region" description="Polar residues" evidence="3">
    <location>
        <begin position="23"/>
        <end position="36"/>
    </location>
</feature>
<evidence type="ECO:0000256" key="1">
    <source>
        <dbReference type="ARBA" id="ARBA00005278"/>
    </source>
</evidence>
<feature type="region of interest" description="Disordered" evidence="3">
    <location>
        <begin position="1"/>
        <end position="42"/>
    </location>
</feature>
<feature type="transmembrane region" description="Helical" evidence="4">
    <location>
        <begin position="421"/>
        <end position="443"/>
    </location>
</feature>
<comment type="similarity">
    <text evidence="1">Belongs to the GerABKA family.</text>
</comment>
<sequence length="536" mass="60377">MSWWRRKEPNKRSNKRSKKENSTASSQKSDPSTYQVDPSFPKGNSLEDRLHWYEDKFKNCSDVVYRRFNLRSGKKCALIYLDGMTDQKTISESILNTLLNYAPEDPSDFAQYIFDDESVTVSQNKLIYDPNHGVDGVMNASVLLLVDGDTRMMLYPAASYDKRSIEEPPNEAAIRGPREGFNENLDVNITLIRRRIRSSDFKSEIIQVGRVTHTKIAILYIEGICQPDLVNEVKRRLSFIDIDGVISSSFVEETIEDTPFSPFPQLLYTERADAVNASLLEGRIGILVDGTPSALIAPVTLTMLMQASEDYYQRFIASSWIRWIRYIFLFISLLLPSIYIAVTTFHPEMIPSKLLTTITVSREIVPFPAILEALIMEISFEALREASIRIPKSIGQAVSIIGALIIGTAAVQAGIVSAAMVIIVSVTGIASFIIPNFALGLSFRLLRFPIMIFASIFGLFGIACCLIIFYIHLINLKSFGVPYLSPIVPFNKQGLADTVYRPPWWAIKTRPPLITSNIRRQGNNSRAWATDKEENE</sequence>
<keyword evidence="4" id="KW-1133">Transmembrane helix</keyword>
<comment type="caution">
    <text evidence="5">The sequence shown here is derived from an EMBL/GenBank/DDBJ whole genome shotgun (WGS) entry which is preliminary data.</text>
</comment>
<evidence type="ECO:0000313" key="6">
    <source>
        <dbReference type="Proteomes" id="UP000659344"/>
    </source>
</evidence>
<organism evidence="5 6">
    <name type="scientific">Paenibacillus segetis</name>
    <dbReference type="NCBI Taxonomy" id="1325360"/>
    <lineage>
        <taxon>Bacteria</taxon>
        <taxon>Bacillati</taxon>
        <taxon>Bacillota</taxon>
        <taxon>Bacilli</taxon>
        <taxon>Bacillales</taxon>
        <taxon>Paenibacillaceae</taxon>
        <taxon>Paenibacillus</taxon>
    </lineage>
</organism>
<feature type="transmembrane region" description="Helical" evidence="4">
    <location>
        <begin position="450"/>
        <end position="473"/>
    </location>
</feature>
<evidence type="ECO:0000313" key="5">
    <source>
        <dbReference type="EMBL" id="GGH23729.1"/>
    </source>
</evidence>
<dbReference type="Proteomes" id="UP000659344">
    <property type="component" value="Unassembled WGS sequence"/>
</dbReference>
<dbReference type="PANTHER" id="PTHR22550:SF5">
    <property type="entry name" value="LEUCINE ZIPPER PROTEIN 4"/>
    <property type="match status" value="1"/>
</dbReference>
<gene>
    <name evidence="5" type="ORF">GCM10008013_23050</name>
</gene>
<feature type="transmembrane region" description="Helical" evidence="4">
    <location>
        <begin position="323"/>
        <end position="345"/>
    </location>
</feature>